<dbReference type="GO" id="GO:0020037">
    <property type="term" value="F:heme binding"/>
    <property type="evidence" value="ECO:0007669"/>
    <property type="project" value="InterPro"/>
</dbReference>
<evidence type="ECO:0000256" key="2">
    <source>
        <dbReference type="ARBA" id="ARBA00010617"/>
    </source>
</evidence>
<evidence type="ECO:0000313" key="10">
    <source>
        <dbReference type="Proteomes" id="UP000799779"/>
    </source>
</evidence>
<dbReference type="Proteomes" id="UP000799779">
    <property type="component" value="Unassembled WGS sequence"/>
</dbReference>
<proteinExistence type="inferred from homology"/>
<keyword evidence="7" id="KW-0560">Oxidoreductase</keyword>
<evidence type="ECO:0000256" key="6">
    <source>
        <dbReference type="PIRSR" id="PIRSR602403-1"/>
    </source>
</evidence>
<keyword evidence="10" id="KW-1185">Reference proteome</keyword>
<dbReference type="PANTHER" id="PTHR24304:SF2">
    <property type="entry name" value="24-HYDROXYCHOLESTEROL 7-ALPHA-HYDROXYLASE"/>
    <property type="match status" value="1"/>
</dbReference>
<accession>A0A6A5W1S4</accession>
<keyword evidence="4 6" id="KW-0479">Metal-binding</keyword>
<dbReference type="PROSITE" id="PS00086">
    <property type="entry name" value="CYTOCHROME_P450"/>
    <property type="match status" value="1"/>
</dbReference>
<dbReference type="InterPro" id="IPR036396">
    <property type="entry name" value="Cyt_P450_sf"/>
</dbReference>
<sequence length="518" mass="59351">MGTIDSFPAIIFTFAPLWVTWWLWRFVISPTLYPSRPKILPYYIPWLGHVLPFIRDNNRLITRARLYFGNTREPFALVLGGQYVYILTSSKDVTTCFQNPKDLTFDAYIEDMQLRFGGSQPAVKAIWTVPSPEDLEKRKNEGGYPNPHGRHLVHLSETIFKAQLHPGARLNKLSITFLGIIHDRMNWGSTPDSLIRGRNQTDTERIVSLKGLIQHALLYAATMSFFGQAIFRVDPKIMDYFAAFDEDSWQFTYQVPEFFSRKMIIAKRRAQRVFDEYFNLPQSERADSCWMVQTLEKEMLAAGTKSKDISAYLMMFYWVLNGNAWKATFWLASHIIFNSELNTLIEDEVRPLFLGSAEPSPEEVMGCLNNMPVLSAAYNEALRICTSSITVRDVLKDCTVGRVSLQKGSRLLIPYKQMLLDEHVFGSDPESFQVGRFLEKPELAKDPSSRSFGGGITYCPGRFLAQKEILTLIGILFGRYEIRLHGGQHFPRMEMKKPCLGIVGPVEGEDFIVQMKRI</sequence>
<feature type="binding site" description="axial binding residue" evidence="6">
    <location>
        <position position="459"/>
    </location>
    <ligand>
        <name>heme</name>
        <dbReference type="ChEBI" id="CHEBI:30413"/>
    </ligand>
    <ligandPart>
        <name>Fe</name>
        <dbReference type="ChEBI" id="CHEBI:18248"/>
    </ligandPart>
</feature>
<comment type="cofactor">
    <cofactor evidence="1 6">
        <name>heme</name>
        <dbReference type="ChEBI" id="CHEBI:30413"/>
    </cofactor>
</comment>
<keyword evidence="8" id="KW-1133">Transmembrane helix</keyword>
<evidence type="ECO:0000256" key="1">
    <source>
        <dbReference type="ARBA" id="ARBA00001971"/>
    </source>
</evidence>
<gene>
    <name evidence="9" type="ORF">P154DRAFT_474597</name>
</gene>
<dbReference type="PANTHER" id="PTHR24304">
    <property type="entry name" value="CYTOCHROME P450 FAMILY 7"/>
    <property type="match status" value="1"/>
</dbReference>
<comment type="similarity">
    <text evidence="2 7">Belongs to the cytochrome P450 family.</text>
</comment>
<reference evidence="9" key="1">
    <citation type="journal article" date="2020" name="Stud. Mycol.">
        <title>101 Dothideomycetes genomes: a test case for predicting lifestyles and emergence of pathogens.</title>
        <authorList>
            <person name="Haridas S."/>
            <person name="Albert R."/>
            <person name="Binder M."/>
            <person name="Bloem J."/>
            <person name="Labutti K."/>
            <person name="Salamov A."/>
            <person name="Andreopoulos B."/>
            <person name="Baker S."/>
            <person name="Barry K."/>
            <person name="Bills G."/>
            <person name="Bluhm B."/>
            <person name="Cannon C."/>
            <person name="Castanera R."/>
            <person name="Culley D."/>
            <person name="Daum C."/>
            <person name="Ezra D."/>
            <person name="Gonzalez J."/>
            <person name="Henrissat B."/>
            <person name="Kuo A."/>
            <person name="Liang C."/>
            <person name="Lipzen A."/>
            <person name="Lutzoni F."/>
            <person name="Magnuson J."/>
            <person name="Mondo S."/>
            <person name="Nolan M."/>
            <person name="Ohm R."/>
            <person name="Pangilinan J."/>
            <person name="Park H.-J."/>
            <person name="Ramirez L."/>
            <person name="Alfaro M."/>
            <person name="Sun H."/>
            <person name="Tritt A."/>
            <person name="Yoshinaga Y."/>
            <person name="Zwiers L.-H."/>
            <person name="Turgeon B."/>
            <person name="Goodwin S."/>
            <person name="Spatafora J."/>
            <person name="Crous P."/>
            <person name="Grigoriev I."/>
        </authorList>
    </citation>
    <scope>NUCLEOTIDE SEQUENCE</scope>
    <source>
        <strain evidence="9">CBS 123094</strain>
    </source>
</reference>
<dbReference type="InterPro" id="IPR017972">
    <property type="entry name" value="Cyt_P450_CS"/>
</dbReference>
<dbReference type="EMBL" id="ML977642">
    <property type="protein sequence ID" value="KAF1995244.1"/>
    <property type="molecule type" value="Genomic_DNA"/>
</dbReference>
<protein>
    <submittedName>
        <fullName evidence="9">Cytochrome P450</fullName>
    </submittedName>
</protein>
<evidence type="ECO:0000256" key="3">
    <source>
        <dbReference type="ARBA" id="ARBA00022617"/>
    </source>
</evidence>
<dbReference type="GO" id="GO:0008395">
    <property type="term" value="F:steroid hydroxylase activity"/>
    <property type="evidence" value="ECO:0007669"/>
    <property type="project" value="TreeGrafter"/>
</dbReference>
<organism evidence="9 10">
    <name type="scientific">Amniculicola lignicola CBS 123094</name>
    <dbReference type="NCBI Taxonomy" id="1392246"/>
    <lineage>
        <taxon>Eukaryota</taxon>
        <taxon>Fungi</taxon>
        <taxon>Dikarya</taxon>
        <taxon>Ascomycota</taxon>
        <taxon>Pezizomycotina</taxon>
        <taxon>Dothideomycetes</taxon>
        <taxon>Pleosporomycetidae</taxon>
        <taxon>Pleosporales</taxon>
        <taxon>Amniculicolaceae</taxon>
        <taxon>Amniculicola</taxon>
    </lineage>
</organism>
<dbReference type="OrthoDB" id="1470350at2759"/>
<keyword evidence="8" id="KW-0472">Membrane</keyword>
<dbReference type="GO" id="GO:0016705">
    <property type="term" value="F:oxidoreductase activity, acting on paired donors, with incorporation or reduction of molecular oxygen"/>
    <property type="evidence" value="ECO:0007669"/>
    <property type="project" value="InterPro"/>
</dbReference>
<dbReference type="Gene3D" id="1.10.630.10">
    <property type="entry name" value="Cytochrome P450"/>
    <property type="match status" value="1"/>
</dbReference>
<evidence type="ECO:0000256" key="7">
    <source>
        <dbReference type="RuleBase" id="RU000461"/>
    </source>
</evidence>
<dbReference type="AlphaFoldDB" id="A0A6A5W1S4"/>
<dbReference type="InterPro" id="IPR050529">
    <property type="entry name" value="CYP450_sterol_14alpha_dmase"/>
</dbReference>
<evidence type="ECO:0000256" key="8">
    <source>
        <dbReference type="SAM" id="Phobius"/>
    </source>
</evidence>
<evidence type="ECO:0000256" key="4">
    <source>
        <dbReference type="ARBA" id="ARBA00022723"/>
    </source>
</evidence>
<feature type="transmembrane region" description="Helical" evidence="8">
    <location>
        <begin position="6"/>
        <end position="28"/>
    </location>
</feature>
<dbReference type="PRINTS" id="PR00465">
    <property type="entry name" value="EP450IV"/>
</dbReference>
<keyword evidence="3 6" id="KW-0349">Heme</keyword>
<keyword evidence="8" id="KW-0812">Transmembrane</keyword>
<dbReference type="InterPro" id="IPR001128">
    <property type="entry name" value="Cyt_P450"/>
</dbReference>
<keyword evidence="5 6" id="KW-0408">Iron</keyword>
<keyword evidence="7" id="KW-0503">Monooxygenase</keyword>
<evidence type="ECO:0000256" key="5">
    <source>
        <dbReference type="ARBA" id="ARBA00023004"/>
    </source>
</evidence>
<dbReference type="CDD" id="cd11040">
    <property type="entry name" value="CYP7_CYP8-like"/>
    <property type="match status" value="1"/>
</dbReference>
<dbReference type="InterPro" id="IPR002403">
    <property type="entry name" value="Cyt_P450_E_grp-IV"/>
</dbReference>
<dbReference type="SUPFAM" id="SSF48264">
    <property type="entry name" value="Cytochrome P450"/>
    <property type="match status" value="1"/>
</dbReference>
<dbReference type="GO" id="GO:0005506">
    <property type="term" value="F:iron ion binding"/>
    <property type="evidence" value="ECO:0007669"/>
    <property type="project" value="InterPro"/>
</dbReference>
<dbReference type="Pfam" id="PF00067">
    <property type="entry name" value="p450"/>
    <property type="match status" value="1"/>
</dbReference>
<evidence type="ECO:0000313" key="9">
    <source>
        <dbReference type="EMBL" id="KAF1995244.1"/>
    </source>
</evidence>
<name>A0A6A5W1S4_9PLEO</name>